<dbReference type="EMBL" id="HBEM01022922">
    <property type="protein sequence ID" value="CAD8456677.1"/>
    <property type="molecule type" value="Transcribed_RNA"/>
</dbReference>
<proteinExistence type="predicted"/>
<feature type="region of interest" description="Disordered" evidence="1">
    <location>
        <begin position="211"/>
        <end position="258"/>
    </location>
</feature>
<name>A0A7S0H5D1_9EUKA</name>
<feature type="compositionally biased region" description="Basic and acidic residues" evidence="1">
    <location>
        <begin position="211"/>
        <end position="220"/>
    </location>
</feature>
<feature type="compositionally biased region" description="Polar residues" evidence="1">
    <location>
        <begin position="41"/>
        <end position="55"/>
    </location>
</feature>
<protein>
    <submittedName>
        <fullName evidence="2">Uncharacterized protein</fullName>
    </submittedName>
</protein>
<sequence length="388" mass="43403">MSEKNPEVSTQSELQNEGPEAGFSDDSDSSILEGGDYIPMPTSQSPLEYSKTTNTDLKKSDPTEKEHHTSSKPHPAAESTEPVSSRTPGTAHVTSNAPGHVQVNETLRHVSNSEKVARVPQPQQQMQQGGMMVGGGVVMGGNMVAVGGPQQGCGNNGQLAVMGTMVQSMMKQFINYLQDSDAKREAREDKREAKREQMMTNIFKQMMEMKEEIRDTRERQVALSNNPQPKPTRPRKRKPTGQKGKVSPSVGEAKKRRRYGRKSKIPLYAITAFDIRRKTISVYHPNGQSETVYSWKDISQGDFLGCNNFAHFQHHYKGFIRTPLCNILRNILIPAFEEFGYEVPGRSHGISETQISAFKLMFMIMKQGPNVSSKWPARRVTNTDCRGW</sequence>
<feature type="compositionally biased region" description="Basic and acidic residues" evidence="1">
    <location>
        <begin position="56"/>
        <end position="69"/>
    </location>
</feature>
<feature type="region of interest" description="Disordered" evidence="1">
    <location>
        <begin position="1"/>
        <end position="100"/>
    </location>
</feature>
<organism evidence="2">
    <name type="scientific">Amorphochlora amoebiformis</name>
    <dbReference type="NCBI Taxonomy" id="1561963"/>
    <lineage>
        <taxon>Eukaryota</taxon>
        <taxon>Sar</taxon>
        <taxon>Rhizaria</taxon>
        <taxon>Cercozoa</taxon>
        <taxon>Chlorarachniophyceae</taxon>
        <taxon>Amorphochlora</taxon>
    </lineage>
</organism>
<dbReference type="AlphaFoldDB" id="A0A7S0H5D1"/>
<evidence type="ECO:0000256" key="1">
    <source>
        <dbReference type="SAM" id="MobiDB-lite"/>
    </source>
</evidence>
<gene>
    <name evidence="2" type="ORF">LAMO00422_LOCUS15624</name>
</gene>
<accession>A0A7S0H5D1</accession>
<feature type="compositionally biased region" description="Polar residues" evidence="1">
    <location>
        <begin position="81"/>
        <end position="100"/>
    </location>
</feature>
<evidence type="ECO:0000313" key="2">
    <source>
        <dbReference type="EMBL" id="CAD8456677.1"/>
    </source>
</evidence>
<reference evidence="2" key="1">
    <citation type="submission" date="2021-01" db="EMBL/GenBank/DDBJ databases">
        <authorList>
            <person name="Corre E."/>
            <person name="Pelletier E."/>
            <person name="Niang G."/>
            <person name="Scheremetjew M."/>
            <person name="Finn R."/>
            <person name="Kale V."/>
            <person name="Holt S."/>
            <person name="Cochrane G."/>
            <person name="Meng A."/>
            <person name="Brown T."/>
            <person name="Cohen L."/>
        </authorList>
    </citation>
    <scope>NUCLEOTIDE SEQUENCE</scope>
    <source>
        <strain evidence="2">CCMP2058</strain>
    </source>
</reference>